<accession>A0A9E7KWF7</accession>
<dbReference type="Gene3D" id="1.20.272.10">
    <property type="match status" value="1"/>
</dbReference>
<dbReference type="GO" id="GO:0003677">
    <property type="term" value="F:DNA binding"/>
    <property type="evidence" value="ECO:0007669"/>
    <property type="project" value="InterPro"/>
</dbReference>
<name>A0A9E7KWF7_9LILI</name>
<feature type="region of interest" description="Disordered" evidence="1">
    <location>
        <begin position="496"/>
        <end position="534"/>
    </location>
</feature>
<feature type="region of interest" description="Disordered" evidence="1">
    <location>
        <begin position="343"/>
        <end position="385"/>
    </location>
</feature>
<dbReference type="SUPFAM" id="SSF52540">
    <property type="entry name" value="P-loop containing nucleoside triphosphate hydrolases"/>
    <property type="match status" value="1"/>
</dbReference>
<evidence type="ECO:0000313" key="3">
    <source>
        <dbReference type="Proteomes" id="UP001055439"/>
    </source>
</evidence>
<feature type="compositionally biased region" description="Polar residues" evidence="1">
    <location>
        <begin position="499"/>
        <end position="519"/>
    </location>
</feature>
<feature type="region of interest" description="Disordered" evidence="1">
    <location>
        <begin position="401"/>
        <end position="463"/>
    </location>
</feature>
<feature type="compositionally biased region" description="Polar residues" evidence="1">
    <location>
        <begin position="439"/>
        <end position="455"/>
    </location>
</feature>
<dbReference type="GO" id="GO:0005663">
    <property type="term" value="C:DNA replication factor C complex"/>
    <property type="evidence" value="ECO:0007669"/>
    <property type="project" value="TreeGrafter"/>
</dbReference>
<dbReference type="GO" id="GO:0006261">
    <property type="term" value="P:DNA-templated DNA replication"/>
    <property type="evidence" value="ECO:0007669"/>
    <property type="project" value="TreeGrafter"/>
</dbReference>
<dbReference type="OrthoDB" id="761538at2759"/>
<feature type="compositionally biased region" description="Basic and acidic residues" evidence="1">
    <location>
        <begin position="403"/>
        <end position="414"/>
    </location>
</feature>
<dbReference type="GO" id="GO:0006281">
    <property type="term" value="P:DNA repair"/>
    <property type="evidence" value="ECO:0007669"/>
    <property type="project" value="TreeGrafter"/>
</dbReference>
<dbReference type="Pfam" id="PF21960">
    <property type="entry name" value="RCF1-5-like_lid"/>
    <property type="match status" value="1"/>
</dbReference>
<dbReference type="FunFam" id="1.20.272.10:FF:000022">
    <property type="entry name" value="Replication factor C subunit 3"/>
    <property type="match status" value="1"/>
</dbReference>
<dbReference type="GO" id="GO:0005634">
    <property type="term" value="C:nucleus"/>
    <property type="evidence" value="ECO:0007669"/>
    <property type="project" value="TreeGrafter"/>
</dbReference>
<gene>
    <name evidence="2" type="ORF">MUK42_06249</name>
</gene>
<keyword evidence="3" id="KW-1185">Reference proteome</keyword>
<dbReference type="InterPro" id="IPR050238">
    <property type="entry name" value="DNA_Rep/Repair_Clamp_Loader"/>
</dbReference>
<dbReference type="InterPro" id="IPR027417">
    <property type="entry name" value="P-loop_NTPase"/>
</dbReference>
<evidence type="ECO:0000256" key="1">
    <source>
        <dbReference type="SAM" id="MobiDB-lite"/>
    </source>
</evidence>
<dbReference type="Gene3D" id="1.10.8.60">
    <property type="match status" value="1"/>
</dbReference>
<dbReference type="AlphaFoldDB" id="A0A9E7KWF7"/>
<reference evidence="2" key="1">
    <citation type="submission" date="2022-05" db="EMBL/GenBank/DDBJ databases">
        <title>The Musa troglodytarum L. genome provides insights into the mechanism of non-climacteric behaviour and enrichment of carotenoids.</title>
        <authorList>
            <person name="Wang J."/>
        </authorList>
    </citation>
    <scope>NUCLEOTIDE SEQUENCE</scope>
    <source>
        <tissue evidence="2">Leaf</tissue>
    </source>
</reference>
<protein>
    <recommendedName>
        <fullName evidence="4">Replication factor C subunit 3</fullName>
    </recommendedName>
</protein>
<dbReference type="InterPro" id="IPR008921">
    <property type="entry name" value="DNA_pol3_clamp-load_cplx_C"/>
</dbReference>
<organism evidence="2 3">
    <name type="scientific">Musa troglodytarum</name>
    <name type="common">fe'i banana</name>
    <dbReference type="NCBI Taxonomy" id="320322"/>
    <lineage>
        <taxon>Eukaryota</taxon>
        <taxon>Viridiplantae</taxon>
        <taxon>Streptophyta</taxon>
        <taxon>Embryophyta</taxon>
        <taxon>Tracheophyta</taxon>
        <taxon>Spermatophyta</taxon>
        <taxon>Magnoliopsida</taxon>
        <taxon>Liliopsida</taxon>
        <taxon>Zingiberales</taxon>
        <taxon>Musaceae</taxon>
        <taxon>Musa</taxon>
    </lineage>
</organism>
<evidence type="ECO:0000313" key="2">
    <source>
        <dbReference type="EMBL" id="URE34717.1"/>
    </source>
</evidence>
<dbReference type="EMBL" id="CP097510">
    <property type="protein sequence ID" value="URE34717.1"/>
    <property type="molecule type" value="Genomic_DNA"/>
</dbReference>
<dbReference type="Proteomes" id="UP001055439">
    <property type="component" value="Chromosome 8"/>
</dbReference>
<dbReference type="Pfam" id="PF22534">
    <property type="entry name" value="RFC_C"/>
    <property type="match status" value="1"/>
</dbReference>
<proteinExistence type="predicted"/>
<dbReference type="GO" id="GO:0003689">
    <property type="term" value="F:DNA clamp loader activity"/>
    <property type="evidence" value="ECO:0007669"/>
    <property type="project" value="TreeGrafter"/>
</dbReference>
<sequence>MGSLMAGWSSPFQDPNHVKVQRNRSLTRGEIDAYWKEKKSKEEYLGAVNGLVDSNQENIYIRPREMLGALPLRDRKQSILNSSSKSDADILKTNCWWTRSSYAFLNATPVMFMEGPSYKYASQYPNSTSNVALCSSQRFQGANEAVIADAHEITLRYLTHGNMLDRFPRTGGSSISASAQGDDDDDGRVQERGLGIAGRDAREFVASCSTSSASSTGFLRLIQKKSDADEIDGSSFLVWFFLGSISLSRLHRRRIDNAFYVFYIVPPPHSEMGREPCFDISSLLVSSSPSRPCLCASSGKSDSRVGRLDVTYWRWRGVLSITIVPKVQALLTRMLVMDNASRRNRSHQHHISLGHNKSGYEPSDTESEWQESPWHDGISGSSRPTTLDHARIITPLNHSQTRFLKEDNSKDLVKVSRVNPSSRSHSRSPYKPVRGAGDGNTSEAGSGSRKSTSPPKISDNHRRVSSYNIIHEESNHLNGELHSPVLERNHRTLSKSHKFGNNNVHSQFQLDSKVSGSRYSRNRSKSAPKPQRMEEELQVNTGPTVGNAGQILSPLVKTMIHNQMDHADASDSSILDIRDMISSNKLSKSPSYDAYELKSTDSISPGNIFFSQNRLVPQKNFATYKGNNAEYFAQNLQVISEGNITIHQDSRGTGCSGQTQGISVRNVLSRTNTSSSSAIYHSSSGRTNTSFVSASSRLNNGGISSRSSKFSDDSGKLDGGIMKFSIIRQKSQTDAWFSCVKGVSCRKSKPPEQTTIDEACFIEKAFVVEELRQFWADKHRPKSLDGFICHKHQTLHLKELVSCNNWPHILFKGPMGSGKKSLCMALLHELFGDSASKVSHELRHYHVQGSSPMQIVVPLTSSAYHLELNLKSLAKNARHALMAVVKEITENHVDTSEFSDASLKTDFKVIVLYEVNKVTENVQHLIKWIMECYTHACKIIICCEDDADILDCIKNRCKLIYIDAPVTHEIKEVLFQIAMNESFELPAKFAAGVATKCKQNLRKAIMALEACKVHNYPFIDGQPIPIGWEEVLVEIAAEILADPSPKRLVSTRGKLQKLLVEFVHPRLILQKLVEQFLKGIEAPLKRELYYWHAYYDKRLPVGTSALLKLEEFIAKFMSMHRKSFSKPLYI</sequence>
<dbReference type="FunFam" id="1.10.8.60:FF:000030">
    <property type="entry name" value="replication factor C subunit 3"/>
    <property type="match status" value="1"/>
</dbReference>
<dbReference type="PANTHER" id="PTHR11669">
    <property type="entry name" value="REPLICATION FACTOR C / DNA POLYMERASE III GAMMA-TAU SUBUNIT"/>
    <property type="match status" value="1"/>
</dbReference>
<dbReference type="SUPFAM" id="SSF48019">
    <property type="entry name" value="post-AAA+ oligomerization domain-like"/>
    <property type="match status" value="1"/>
</dbReference>
<dbReference type="Gene3D" id="3.40.50.300">
    <property type="entry name" value="P-loop containing nucleotide triphosphate hydrolases"/>
    <property type="match status" value="1"/>
</dbReference>
<feature type="compositionally biased region" description="Basic residues" evidence="1">
    <location>
        <begin position="343"/>
        <end position="352"/>
    </location>
</feature>
<dbReference type="PANTHER" id="PTHR11669:SF25">
    <property type="entry name" value="OS02G0704966 PROTEIN"/>
    <property type="match status" value="1"/>
</dbReference>
<evidence type="ECO:0008006" key="4">
    <source>
        <dbReference type="Google" id="ProtNLM"/>
    </source>
</evidence>